<gene>
    <name evidence="2" type="ORF">HNQ73_000006</name>
</gene>
<dbReference type="InterPro" id="IPR019201">
    <property type="entry name" value="DUF2065"/>
</dbReference>
<keyword evidence="1" id="KW-1133">Transmembrane helix</keyword>
<comment type="caution">
    <text evidence="2">The sequence shown here is derived from an EMBL/GenBank/DDBJ whole genome shotgun (WGS) entry which is preliminary data.</text>
</comment>
<evidence type="ECO:0000313" key="2">
    <source>
        <dbReference type="EMBL" id="MBB6166398.1"/>
    </source>
</evidence>
<accession>A0A841K110</accession>
<protein>
    <recommendedName>
        <fullName evidence="4">DUF2065 domain-containing protein</fullName>
    </recommendedName>
</protein>
<dbReference type="Pfam" id="PF09838">
    <property type="entry name" value="DUF2065"/>
    <property type="match status" value="1"/>
</dbReference>
<evidence type="ECO:0000256" key="1">
    <source>
        <dbReference type="SAM" id="Phobius"/>
    </source>
</evidence>
<evidence type="ECO:0008006" key="4">
    <source>
        <dbReference type="Google" id="ProtNLM"/>
    </source>
</evidence>
<keyword evidence="3" id="KW-1185">Reference proteome</keyword>
<dbReference type="Proteomes" id="UP000588017">
    <property type="component" value="Unassembled WGS sequence"/>
</dbReference>
<feature type="transmembrane region" description="Helical" evidence="1">
    <location>
        <begin position="41"/>
        <end position="59"/>
    </location>
</feature>
<dbReference type="PANTHER" id="PTHR38602">
    <property type="entry name" value="INNER MEMBRANE PROTEIN-RELATED"/>
    <property type="match status" value="1"/>
</dbReference>
<organism evidence="2 3">
    <name type="scientific">Chelatococcus composti</name>
    <dbReference type="NCBI Taxonomy" id="1743235"/>
    <lineage>
        <taxon>Bacteria</taxon>
        <taxon>Pseudomonadati</taxon>
        <taxon>Pseudomonadota</taxon>
        <taxon>Alphaproteobacteria</taxon>
        <taxon>Hyphomicrobiales</taxon>
        <taxon>Chelatococcaceae</taxon>
        <taxon>Chelatococcus</taxon>
    </lineage>
</organism>
<proteinExistence type="predicted"/>
<dbReference type="EMBL" id="JACHEH010000001">
    <property type="protein sequence ID" value="MBB6166398.1"/>
    <property type="molecule type" value="Genomic_DNA"/>
</dbReference>
<keyword evidence="1" id="KW-0812">Transmembrane</keyword>
<reference evidence="2 3" key="1">
    <citation type="submission" date="2020-08" db="EMBL/GenBank/DDBJ databases">
        <title>Genomic Encyclopedia of Type Strains, Phase IV (KMG-IV): sequencing the most valuable type-strain genomes for metagenomic binning, comparative biology and taxonomic classification.</title>
        <authorList>
            <person name="Goeker M."/>
        </authorList>
    </citation>
    <scope>NUCLEOTIDE SEQUENCE [LARGE SCALE GENOMIC DNA]</scope>
    <source>
        <strain evidence="2 3">DSM 101465</strain>
    </source>
</reference>
<dbReference type="PANTHER" id="PTHR38602:SF1">
    <property type="entry name" value="INNER MEMBRANE PROTEIN"/>
    <property type="match status" value="1"/>
</dbReference>
<dbReference type="RefSeq" id="WP_183331016.1">
    <property type="nucleotide sequence ID" value="NZ_BMHX01000001.1"/>
</dbReference>
<name>A0A841K110_9HYPH</name>
<dbReference type="AlphaFoldDB" id="A0A841K110"/>
<evidence type="ECO:0000313" key="3">
    <source>
        <dbReference type="Proteomes" id="UP000588017"/>
    </source>
</evidence>
<sequence length="64" mass="6768">MTDFLAALGLVLAIEGLIFAAFPSAAKRALAEAAEAPVERMRIVGIVSAIVGVIVIWCVRWGGW</sequence>
<keyword evidence="1" id="KW-0472">Membrane</keyword>